<gene>
    <name evidence="1" type="ORF">MNOR_LOCUS5983</name>
</gene>
<feature type="non-terminal residue" evidence="1">
    <location>
        <position position="1"/>
    </location>
</feature>
<dbReference type="EMBL" id="CAXKWB010002387">
    <property type="protein sequence ID" value="CAL4066769.1"/>
    <property type="molecule type" value="Genomic_DNA"/>
</dbReference>
<dbReference type="AlphaFoldDB" id="A0AAV2Q1W2"/>
<comment type="caution">
    <text evidence="1">The sequence shown here is derived from an EMBL/GenBank/DDBJ whole genome shotgun (WGS) entry which is preliminary data.</text>
</comment>
<evidence type="ECO:0000313" key="2">
    <source>
        <dbReference type="Proteomes" id="UP001497623"/>
    </source>
</evidence>
<dbReference type="Proteomes" id="UP001497623">
    <property type="component" value="Unassembled WGS sequence"/>
</dbReference>
<protein>
    <submittedName>
        <fullName evidence="1">Uncharacterized protein</fullName>
    </submittedName>
</protein>
<accession>A0AAV2Q1W2</accession>
<name>A0AAV2Q1W2_MEGNR</name>
<reference evidence="1 2" key="1">
    <citation type="submission" date="2024-05" db="EMBL/GenBank/DDBJ databases">
        <authorList>
            <person name="Wallberg A."/>
        </authorList>
    </citation>
    <scope>NUCLEOTIDE SEQUENCE [LARGE SCALE GENOMIC DNA]</scope>
</reference>
<keyword evidence="2" id="KW-1185">Reference proteome</keyword>
<proteinExistence type="predicted"/>
<sequence>GFRVGGGPKGKENDVSATFRSLAEYKFYPNPEPSRVPVHGDLLDNMMCPSTEQIMLVEGVTKKSGKRIKTYHDLKKHDMNEQLRRLQRNPHLSSIGTTLFYMGLLHHQCLRYHLLPRERY</sequence>
<organism evidence="1 2">
    <name type="scientific">Meganyctiphanes norvegica</name>
    <name type="common">Northern krill</name>
    <name type="synonym">Thysanopoda norvegica</name>
    <dbReference type="NCBI Taxonomy" id="48144"/>
    <lineage>
        <taxon>Eukaryota</taxon>
        <taxon>Metazoa</taxon>
        <taxon>Ecdysozoa</taxon>
        <taxon>Arthropoda</taxon>
        <taxon>Crustacea</taxon>
        <taxon>Multicrustacea</taxon>
        <taxon>Malacostraca</taxon>
        <taxon>Eumalacostraca</taxon>
        <taxon>Eucarida</taxon>
        <taxon>Euphausiacea</taxon>
        <taxon>Euphausiidae</taxon>
        <taxon>Meganyctiphanes</taxon>
    </lineage>
</organism>
<evidence type="ECO:0000313" key="1">
    <source>
        <dbReference type="EMBL" id="CAL4066769.1"/>
    </source>
</evidence>